<organism evidence="3 4">
    <name type="scientific">Propioniferax innocua</name>
    <dbReference type="NCBI Taxonomy" id="1753"/>
    <lineage>
        <taxon>Bacteria</taxon>
        <taxon>Bacillati</taxon>
        <taxon>Actinomycetota</taxon>
        <taxon>Actinomycetes</taxon>
        <taxon>Propionibacteriales</taxon>
        <taxon>Propionibacteriaceae</taxon>
        <taxon>Propioniferax</taxon>
    </lineage>
</organism>
<feature type="domain" description="TY-Chap central" evidence="1">
    <location>
        <begin position="188"/>
        <end position="318"/>
    </location>
</feature>
<dbReference type="AlphaFoldDB" id="A0A542ZQL6"/>
<sequence>MAAAAGPKDMYQGVPVPEYDDFDLDRSTREAWRRFADSLAEVISMMDDTSDLTIGSVANSADTVPFVRFRSLTRDLLRAEAASNGTLGEEYQLTAAQLEQLEDFGWQPPTATGPHATENFWIEMGQERSQELAELAVAALRDVFGIQHPIFLAPDQLAEVLEPEANPIEGHSEFEPDDVVATVPANPEHLDQMIEAELIEMFGHRPMRDSEGDIAIRVGSTMLFVRASSDHREIILFACLVHDIDGRSRAMEVLSDLNSELRMVKFQLIRDRVFVTLSVFAHPFVPAHLHQGVRMLSDVADGIDDDLAAKLRGRTTFEE</sequence>
<evidence type="ECO:0000313" key="3">
    <source>
        <dbReference type="EMBL" id="TQL62653.1"/>
    </source>
</evidence>
<evidence type="ECO:0000259" key="2">
    <source>
        <dbReference type="Pfam" id="PF22552"/>
    </source>
</evidence>
<evidence type="ECO:0000259" key="1">
    <source>
        <dbReference type="Pfam" id="PF22551"/>
    </source>
</evidence>
<dbReference type="InterPro" id="IPR054344">
    <property type="entry name" value="TY-Chap_N"/>
</dbReference>
<accession>A0A542ZQL6</accession>
<proteinExistence type="predicted"/>
<dbReference type="Pfam" id="PF22552">
    <property type="entry name" value="TY-Chap3"/>
    <property type="match status" value="1"/>
</dbReference>
<dbReference type="Gene3D" id="3.30.1460.10">
    <property type="match status" value="1"/>
</dbReference>
<protein>
    <submittedName>
        <fullName evidence="3">Uncharacterized protein</fullName>
    </submittedName>
</protein>
<name>A0A542ZQL6_9ACTN</name>
<gene>
    <name evidence="3" type="ORF">FB460_0437</name>
</gene>
<feature type="domain" description="TY-Chap N-terminal" evidence="2">
    <location>
        <begin position="30"/>
        <end position="152"/>
    </location>
</feature>
<dbReference type="EMBL" id="VFOR01000001">
    <property type="protein sequence ID" value="TQL62653.1"/>
    <property type="molecule type" value="Genomic_DNA"/>
</dbReference>
<keyword evidence="4" id="KW-1185">Reference proteome</keyword>
<evidence type="ECO:0000313" key="4">
    <source>
        <dbReference type="Proteomes" id="UP000316196"/>
    </source>
</evidence>
<dbReference type="Pfam" id="PF22551">
    <property type="entry name" value="TY-Chap1"/>
    <property type="match status" value="1"/>
</dbReference>
<dbReference type="InterPro" id="IPR054343">
    <property type="entry name" value="TY-Chap_M"/>
</dbReference>
<dbReference type="SUPFAM" id="SSF69635">
    <property type="entry name" value="Type III secretory system chaperone-like"/>
    <property type="match status" value="1"/>
</dbReference>
<dbReference type="Proteomes" id="UP000316196">
    <property type="component" value="Unassembled WGS sequence"/>
</dbReference>
<comment type="caution">
    <text evidence="3">The sequence shown here is derived from an EMBL/GenBank/DDBJ whole genome shotgun (WGS) entry which is preliminary data.</text>
</comment>
<reference evidence="3 4" key="1">
    <citation type="submission" date="2019-06" db="EMBL/GenBank/DDBJ databases">
        <title>Sequencing the genomes of 1000 actinobacteria strains.</title>
        <authorList>
            <person name="Klenk H.-P."/>
        </authorList>
    </citation>
    <scope>NUCLEOTIDE SEQUENCE [LARGE SCALE GENOMIC DNA]</scope>
    <source>
        <strain evidence="3 4">DSM 8251</strain>
    </source>
</reference>